<dbReference type="RefSeq" id="WP_168668241.1">
    <property type="nucleotide sequence ID" value="NZ_JAAXKX010000008.1"/>
</dbReference>
<protein>
    <submittedName>
        <fullName evidence="2">Zinc ribbon domain-containing protein</fullName>
    </submittedName>
</protein>
<name>A0ABX1I681_9GAMM</name>
<dbReference type="Proteomes" id="UP000740754">
    <property type="component" value="Unassembled WGS sequence"/>
</dbReference>
<accession>A0ABX1I681</accession>
<keyword evidence="1" id="KW-1133">Transmembrane helix</keyword>
<organism evidence="2 3">
    <name type="scientific">Marichromatium bheemlicum</name>
    <dbReference type="NCBI Taxonomy" id="365339"/>
    <lineage>
        <taxon>Bacteria</taxon>
        <taxon>Pseudomonadati</taxon>
        <taxon>Pseudomonadota</taxon>
        <taxon>Gammaproteobacteria</taxon>
        <taxon>Chromatiales</taxon>
        <taxon>Chromatiaceae</taxon>
        <taxon>Marichromatium</taxon>
    </lineage>
</organism>
<feature type="transmembrane region" description="Helical" evidence="1">
    <location>
        <begin position="217"/>
        <end position="238"/>
    </location>
</feature>
<dbReference type="EMBL" id="JAAXKX010000008">
    <property type="protein sequence ID" value="NKN33067.1"/>
    <property type="molecule type" value="Genomic_DNA"/>
</dbReference>
<evidence type="ECO:0000313" key="2">
    <source>
        <dbReference type="EMBL" id="NKN33067.1"/>
    </source>
</evidence>
<proteinExistence type="predicted"/>
<evidence type="ECO:0000256" key="1">
    <source>
        <dbReference type="SAM" id="Phobius"/>
    </source>
</evidence>
<keyword evidence="1" id="KW-0812">Transmembrane</keyword>
<feature type="transmembrane region" description="Helical" evidence="1">
    <location>
        <begin position="54"/>
        <end position="77"/>
    </location>
</feature>
<feature type="transmembrane region" description="Helical" evidence="1">
    <location>
        <begin position="117"/>
        <end position="146"/>
    </location>
</feature>
<keyword evidence="1" id="KW-0472">Membrane</keyword>
<gene>
    <name evidence="2" type="ORF">HF203_07510</name>
</gene>
<sequence length="247" mass="26604">MQCPKCRAEQSDHAAICTACGLVFAKYYKYHPPAGEVAPARLVRRAPQRTSGRLARLLLGAPPTGGAPVLVLRALLWGVLLAWGLRLMAAPVSANVAGESLLHLINLPFHEAGHIIFAPFGAFIGSLGGTLGQLLMPLTCLLVLLLRTRDPFGASVCLWWFGENLLDIAPYVADARAGVLPLLGGNTGQTAPYGFHDWEYLLTETGLLHLDRVLGQVSHLFGALLMLLALVWGALLLLRQWRALAHG</sequence>
<comment type="caution">
    <text evidence="2">The sequence shown here is derived from an EMBL/GenBank/DDBJ whole genome shotgun (WGS) entry which is preliminary data.</text>
</comment>
<reference evidence="2 3" key="1">
    <citation type="submission" date="2020-04" db="EMBL/GenBank/DDBJ databases">
        <title>Draft Whole-Genome sequence of Marichromatium bheemlicum DSM 18632, type strain.</title>
        <authorList>
            <person name="Kyndt J.A."/>
            <person name="Meyer T.E."/>
        </authorList>
    </citation>
    <scope>NUCLEOTIDE SEQUENCE [LARGE SCALE GENOMIC DNA]</scope>
    <source>
        <strain evidence="2 3">DSM 18632</strain>
    </source>
</reference>
<evidence type="ECO:0000313" key="3">
    <source>
        <dbReference type="Proteomes" id="UP000740754"/>
    </source>
</evidence>
<keyword evidence="3" id="KW-1185">Reference proteome</keyword>